<organism evidence="2">
    <name type="scientific">Imerinia grandidieri</name>
    <dbReference type="NCBI Taxonomy" id="3244470"/>
    <lineage>
        <taxon>Eukaryota</taxon>
        <taxon>Metazoa</taxon>
        <taxon>Spiralia</taxon>
        <taxon>Lophotrochozoa</taxon>
        <taxon>Mollusca</taxon>
        <taxon>Gastropoda</taxon>
        <taxon>Heterobranchia</taxon>
        <taxon>Euthyneura</taxon>
        <taxon>Panpulmonata</taxon>
        <taxon>Eupulmonata</taxon>
        <taxon>Systellommatophora</taxon>
        <taxon>Veronicelloidea</taxon>
        <taxon>Veronicellidae</taxon>
        <taxon>Imerinia</taxon>
    </lineage>
</organism>
<feature type="transmembrane region" description="Helical" evidence="1">
    <location>
        <begin position="110"/>
        <end position="132"/>
    </location>
</feature>
<feature type="transmembrane region" description="Helical" evidence="1">
    <location>
        <begin position="76"/>
        <end position="98"/>
    </location>
</feature>
<protein>
    <submittedName>
        <fullName evidence="2">NADH dehydrogenase subunit 6</fullName>
    </submittedName>
</protein>
<keyword evidence="2" id="KW-0496">Mitochondrion</keyword>
<dbReference type="EMBL" id="JN619347">
    <property type="protein sequence ID" value="AEQ93890.1"/>
    <property type="molecule type" value="Genomic_DNA"/>
</dbReference>
<reference evidence="2" key="1">
    <citation type="journal article" date="2011" name="BMC Evol. Biol.">
        <title>Ten new complete mitochondrial genomes of pulmonates (Mollusca: Gastropoda) and their impact on phylogenetic relationships.</title>
        <authorList>
            <person name="White T.R."/>
            <person name="Conrad M.M."/>
            <person name="Tseng R."/>
            <person name="Balayan S."/>
            <person name="Golding R."/>
            <person name="de Frias Martins A.M."/>
            <person name="Dayrat B.A."/>
        </authorList>
    </citation>
    <scope>NUCLEOTIDE SEQUENCE</scope>
</reference>
<keyword evidence="1" id="KW-1133">Transmembrane helix</keyword>
<reference evidence="2" key="2">
    <citation type="submission" date="2011-08" db="EMBL/GenBank/DDBJ databases">
        <authorList>
            <person name="Dayrat B."/>
        </authorList>
    </citation>
    <scope>NUCLEOTIDE SEQUENCE</scope>
</reference>
<feature type="transmembrane region" description="Helical" evidence="1">
    <location>
        <begin position="12"/>
        <end position="41"/>
    </location>
</feature>
<keyword evidence="1" id="KW-0472">Membrane</keyword>
<keyword evidence="1" id="KW-0812">Transmembrane</keyword>
<accession>G8HQX2</accession>
<proteinExistence type="predicted"/>
<gene>
    <name evidence="2" type="primary">nad6</name>
</gene>
<name>G8HQX2_9EUPU</name>
<evidence type="ECO:0000256" key="1">
    <source>
        <dbReference type="SAM" id="Phobius"/>
    </source>
</evidence>
<feature type="transmembrane region" description="Helical" evidence="1">
    <location>
        <begin position="47"/>
        <end position="69"/>
    </location>
</feature>
<evidence type="ECO:0000313" key="2">
    <source>
        <dbReference type="EMBL" id="AEQ93890.1"/>
    </source>
</evidence>
<dbReference type="AlphaFoldDB" id="G8HQX2"/>
<geneLocation type="mitochondrion" evidence="2"/>
<sequence>MKLFLIMAASSSLIIMPLASGSVMMLGALLTFSVSMIFFTGSFVNMWFSYILFLIYIGGLLVLFMYIVLVSSQNPILVELTLYVPAFSLGCLSSWAFFGPMETSVMSKQGASFPFMLLVPLGAFLLLVFLAASSMAISKKQNLVITPDY</sequence>